<keyword evidence="1" id="KW-0805">Transcription regulation</keyword>
<evidence type="ECO:0000256" key="3">
    <source>
        <dbReference type="ARBA" id="ARBA00023163"/>
    </source>
</evidence>
<dbReference type="OrthoDB" id="9795011at2"/>
<evidence type="ECO:0000313" key="6">
    <source>
        <dbReference type="EMBL" id="OLF12018.1"/>
    </source>
</evidence>
<dbReference type="PRINTS" id="PR00455">
    <property type="entry name" value="HTHTETR"/>
</dbReference>
<dbReference type="PANTHER" id="PTHR30055">
    <property type="entry name" value="HTH-TYPE TRANSCRIPTIONAL REGULATOR RUTR"/>
    <property type="match status" value="1"/>
</dbReference>
<dbReference type="EMBL" id="MSIF01000003">
    <property type="protein sequence ID" value="OLF12018.1"/>
    <property type="molecule type" value="Genomic_DNA"/>
</dbReference>
<evidence type="ECO:0000256" key="2">
    <source>
        <dbReference type="ARBA" id="ARBA00023125"/>
    </source>
</evidence>
<dbReference type="PROSITE" id="PS50977">
    <property type="entry name" value="HTH_TETR_2"/>
    <property type="match status" value="1"/>
</dbReference>
<dbReference type="SUPFAM" id="SSF48498">
    <property type="entry name" value="Tetracyclin repressor-like, C-terminal domain"/>
    <property type="match status" value="1"/>
</dbReference>
<dbReference type="Pfam" id="PF21597">
    <property type="entry name" value="TetR_C_43"/>
    <property type="match status" value="1"/>
</dbReference>
<evidence type="ECO:0000259" key="5">
    <source>
        <dbReference type="PROSITE" id="PS50977"/>
    </source>
</evidence>
<dbReference type="InterPro" id="IPR036271">
    <property type="entry name" value="Tet_transcr_reg_TetR-rel_C_sf"/>
</dbReference>
<keyword evidence="3" id="KW-0804">Transcription</keyword>
<dbReference type="InterPro" id="IPR049445">
    <property type="entry name" value="TetR_SbtR-like_C"/>
</dbReference>
<evidence type="ECO:0000313" key="7">
    <source>
        <dbReference type="Proteomes" id="UP000185696"/>
    </source>
</evidence>
<dbReference type="AlphaFoldDB" id="A0A7Z0WNX5"/>
<dbReference type="PANTHER" id="PTHR30055:SF234">
    <property type="entry name" value="HTH-TYPE TRANSCRIPTIONAL REGULATOR BETI"/>
    <property type="match status" value="1"/>
</dbReference>
<dbReference type="InterPro" id="IPR001647">
    <property type="entry name" value="HTH_TetR"/>
</dbReference>
<dbReference type="RefSeq" id="WP_075132206.1">
    <property type="nucleotide sequence ID" value="NZ_MSIF01000003.1"/>
</dbReference>
<dbReference type="InterPro" id="IPR050109">
    <property type="entry name" value="HTH-type_TetR-like_transc_reg"/>
</dbReference>
<organism evidence="6 7">
    <name type="scientific">Actinophytocola xinjiangensis</name>
    <dbReference type="NCBI Taxonomy" id="485602"/>
    <lineage>
        <taxon>Bacteria</taxon>
        <taxon>Bacillati</taxon>
        <taxon>Actinomycetota</taxon>
        <taxon>Actinomycetes</taxon>
        <taxon>Pseudonocardiales</taxon>
        <taxon>Pseudonocardiaceae</taxon>
    </lineage>
</organism>
<accession>A0A7Z0WNX5</accession>
<dbReference type="SUPFAM" id="SSF46689">
    <property type="entry name" value="Homeodomain-like"/>
    <property type="match status" value="1"/>
</dbReference>
<comment type="caution">
    <text evidence="6">The sequence shown here is derived from an EMBL/GenBank/DDBJ whole genome shotgun (WGS) entry which is preliminary data.</text>
</comment>
<protein>
    <recommendedName>
        <fullName evidence="5">HTH tetR-type domain-containing protein</fullName>
    </recommendedName>
</protein>
<evidence type="ECO:0000256" key="1">
    <source>
        <dbReference type="ARBA" id="ARBA00023015"/>
    </source>
</evidence>
<dbReference type="Pfam" id="PF00440">
    <property type="entry name" value="TetR_N"/>
    <property type="match status" value="1"/>
</dbReference>
<keyword evidence="2 4" id="KW-0238">DNA-binding</keyword>
<reference evidence="6 7" key="1">
    <citation type="submission" date="2016-12" db="EMBL/GenBank/DDBJ databases">
        <title>The draft genome sequence of Actinophytocola xinjiangensis.</title>
        <authorList>
            <person name="Wang W."/>
            <person name="Yuan L."/>
        </authorList>
    </citation>
    <scope>NUCLEOTIDE SEQUENCE [LARGE SCALE GENOMIC DNA]</scope>
    <source>
        <strain evidence="6 7">CGMCC 4.4663</strain>
    </source>
</reference>
<evidence type="ECO:0000256" key="4">
    <source>
        <dbReference type="PROSITE-ProRule" id="PRU00335"/>
    </source>
</evidence>
<name>A0A7Z0WNX5_9PSEU</name>
<sequence length="187" mass="20171">MDTPASPRADARRNRERVLASAGEVFARHGVDASLNDIARRAGVGPATLYRHFPTREALLVALLADCYDALAAQARDLLDDPAPDAALVTWLRAFAAHVTVFRGLAEPVRAVLTDETSALSAACHGMRAAWADLLDGARRRGAVRADARPEDLLRLVNAIAWATEDLPGRADETDRLLTLALDGFRP</sequence>
<keyword evidence="7" id="KW-1185">Reference proteome</keyword>
<dbReference type="Proteomes" id="UP000185696">
    <property type="component" value="Unassembled WGS sequence"/>
</dbReference>
<feature type="domain" description="HTH tetR-type" evidence="5">
    <location>
        <begin position="12"/>
        <end position="71"/>
    </location>
</feature>
<dbReference type="Gene3D" id="1.10.357.10">
    <property type="entry name" value="Tetracycline Repressor, domain 2"/>
    <property type="match status" value="1"/>
</dbReference>
<feature type="DNA-binding region" description="H-T-H motif" evidence="4">
    <location>
        <begin position="34"/>
        <end position="53"/>
    </location>
</feature>
<gene>
    <name evidence="6" type="ORF">BLA60_08285</name>
</gene>
<proteinExistence type="predicted"/>
<dbReference type="GO" id="GO:0000976">
    <property type="term" value="F:transcription cis-regulatory region binding"/>
    <property type="evidence" value="ECO:0007669"/>
    <property type="project" value="TreeGrafter"/>
</dbReference>
<dbReference type="InterPro" id="IPR009057">
    <property type="entry name" value="Homeodomain-like_sf"/>
</dbReference>
<dbReference type="GO" id="GO:0003700">
    <property type="term" value="F:DNA-binding transcription factor activity"/>
    <property type="evidence" value="ECO:0007669"/>
    <property type="project" value="TreeGrafter"/>
</dbReference>